<dbReference type="PANTHER" id="PTHR24305">
    <property type="entry name" value="CYTOCHROME P450"/>
    <property type="match status" value="1"/>
</dbReference>
<keyword evidence="7" id="KW-1133">Transmembrane helix</keyword>
<proteinExistence type="inferred from homology"/>
<dbReference type="InterPro" id="IPR017972">
    <property type="entry name" value="Cyt_P450_CS"/>
</dbReference>
<evidence type="ECO:0000256" key="6">
    <source>
        <dbReference type="RuleBase" id="RU000461"/>
    </source>
</evidence>
<protein>
    <submittedName>
        <fullName evidence="8">Isotrichodermin C-15 hydroxylase</fullName>
    </submittedName>
</protein>
<dbReference type="CDD" id="cd11058">
    <property type="entry name" value="CYP60B-like"/>
    <property type="match status" value="1"/>
</dbReference>
<evidence type="ECO:0000313" key="9">
    <source>
        <dbReference type="Proteomes" id="UP001465668"/>
    </source>
</evidence>
<dbReference type="PRINTS" id="PR00385">
    <property type="entry name" value="P450"/>
</dbReference>
<evidence type="ECO:0000256" key="7">
    <source>
        <dbReference type="SAM" id="Phobius"/>
    </source>
</evidence>
<keyword evidence="5 6" id="KW-0408">Iron</keyword>
<gene>
    <name evidence="8" type="ORF">SCAR479_00417</name>
</gene>
<comment type="cofactor">
    <cofactor evidence="1">
        <name>heme</name>
        <dbReference type="ChEBI" id="CHEBI:30413"/>
    </cofactor>
</comment>
<dbReference type="EMBL" id="JARVKM010000001">
    <property type="protein sequence ID" value="KAK9783858.1"/>
    <property type="molecule type" value="Genomic_DNA"/>
</dbReference>
<dbReference type="Gene3D" id="1.10.630.10">
    <property type="entry name" value="Cytochrome P450"/>
    <property type="match status" value="1"/>
</dbReference>
<keyword evidence="4 6" id="KW-0479">Metal-binding</keyword>
<name>A0ABR2Y9G3_9PEZI</name>
<keyword evidence="7" id="KW-0812">Transmembrane</keyword>
<comment type="caution">
    <text evidence="8">The sequence shown here is derived from an EMBL/GenBank/DDBJ whole genome shotgun (WGS) entry which is preliminary data.</text>
</comment>
<keyword evidence="6" id="KW-0503">Monooxygenase</keyword>
<dbReference type="SUPFAM" id="SSF48264">
    <property type="entry name" value="Cytochrome P450"/>
    <property type="match status" value="1"/>
</dbReference>
<dbReference type="InterPro" id="IPR050121">
    <property type="entry name" value="Cytochrome_P450_monoxygenase"/>
</dbReference>
<sequence length="520" mass="60240">MSFFQYLAGVTSTLLAESRIQALFVFLAVILSTAIALLFLTIIYRLWIHPLSAFPGPRLLAITSFYEQYHSHIQGTWLRKVSQLHREYGPVVRIGPNRLAIDGSIGWPRIFAHRSGPECEKDQRYVYPGAELSLASAPQALHRRQRKHMAPAFNEFGLTEHQETINGYIELLLCQLEKETQRERAVDMVQWIDFAIFDIAADFTWGESFHNLDSDDHPQYILHSNATESAKGLGMLRFVQWYPELRPLMLAWKGQSSMATEEVNRDWSMIRAEARMDIGVQREDGKQDLMSYMMSKDRDGCTVMSKQEILLNSPFIFGAGSETVATALEAWIFYLGQTPRAYDRLADEIRETFHSEGDINPRSLARLPYLNACIEETLRLYPPAPEIPPRVCPEDGEIDGNFVPKGTSVSVYLWATFRNRDHFHDADAFWPERWLNTTHAMYDKKFSDDNRDAFKPFSHGPRDCIGKNLAYLEMRLFISRFLYRFDFELTPGQSDWHDKQKYLVVWAKSPLFIRLKRRDL</sequence>
<keyword evidence="3 6" id="KW-0349">Heme</keyword>
<evidence type="ECO:0000256" key="5">
    <source>
        <dbReference type="ARBA" id="ARBA00023004"/>
    </source>
</evidence>
<dbReference type="Proteomes" id="UP001465668">
    <property type="component" value="Unassembled WGS sequence"/>
</dbReference>
<feature type="transmembrane region" description="Helical" evidence="7">
    <location>
        <begin position="20"/>
        <end position="44"/>
    </location>
</feature>
<evidence type="ECO:0000313" key="8">
    <source>
        <dbReference type="EMBL" id="KAK9783858.1"/>
    </source>
</evidence>
<reference evidence="8 9" key="1">
    <citation type="submission" date="2024-02" db="EMBL/GenBank/DDBJ databases">
        <title>First draft genome assembly of two strains of Seiridium cardinale.</title>
        <authorList>
            <person name="Emiliani G."/>
            <person name="Scali E."/>
        </authorList>
    </citation>
    <scope>NUCLEOTIDE SEQUENCE [LARGE SCALE GENOMIC DNA]</scope>
    <source>
        <strain evidence="8 9">BM-138-000479</strain>
    </source>
</reference>
<evidence type="ECO:0000256" key="2">
    <source>
        <dbReference type="ARBA" id="ARBA00010617"/>
    </source>
</evidence>
<accession>A0ABR2Y9G3</accession>
<dbReference type="InterPro" id="IPR002401">
    <property type="entry name" value="Cyt_P450_E_grp-I"/>
</dbReference>
<dbReference type="PANTHER" id="PTHR24305:SF210">
    <property type="entry name" value="CYTOCHROME P450 MONOOXYGENASE ASQL-RELATED"/>
    <property type="match status" value="1"/>
</dbReference>
<dbReference type="InterPro" id="IPR001128">
    <property type="entry name" value="Cyt_P450"/>
</dbReference>
<organism evidence="8 9">
    <name type="scientific">Seiridium cardinale</name>
    <dbReference type="NCBI Taxonomy" id="138064"/>
    <lineage>
        <taxon>Eukaryota</taxon>
        <taxon>Fungi</taxon>
        <taxon>Dikarya</taxon>
        <taxon>Ascomycota</taxon>
        <taxon>Pezizomycotina</taxon>
        <taxon>Sordariomycetes</taxon>
        <taxon>Xylariomycetidae</taxon>
        <taxon>Amphisphaeriales</taxon>
        <taxon>Sporocadaceae</taxon>
        <taxon>Seiridium</taxon>
    </lineage>
</organism>
<keyword evidence="6" id="KW-0560">Oxidoreductase</keyword>
<evidence type="ECO:0000256" key="4">
    <source>
        <dbReference type="ARBA" id="ARBA00022723"/>
    </source>
</evidence>
<comment type="similarity">
    <text evidence="2 6">Belongs to the cytochrome P450 family.</text>
</comment>
<dbReference type="InterPro" id="IPR036396">
    <property type="entry name" value="Cyt_P450_sf"/>
</dbReference>
<evidence type="ECO:0000256" key="3">
    <source>
        <dbReference type="ARBA" id="ARBA00022617"/>
    </source>
</evidence>
<dbReference type="PRINTS" id="PR00463">
    <property type="entry name" value="EP450I"/>
</dbReference>
<dbReference type="PROSITE" id="PS00086">
    <property type="entry name" value="CYTOCHROME_P450"/>
    <property type="match status" value="1"/>
</dbReference>
<evidence type="ECO:0000256" key="1">
    <source>
        <dbReference type="ARBA" id="ARBA00001971"/>
    </source>
</evidence>
<keyword evidence="9" id="KW-1185">Reference proteome</keyword>
<dbReference type="Pfam" id="PF00067">
    <property type="entry name" value="p450"/>
    <property type="match status" value="1"/>
</dbReference>
<keyword evidence="7" id="KW-0472">Membrane</keyword>